<dbReference type="InterPro" id="IPR036085">
    <property type="entry name" value="PAZ_dom_sf"/>
</dbReference>
<dbReference type="InterPro" id="IPR003100">
    <property type="entry name" value="PAZ_dom"/>
</dbReference>
<evidence type="ECO:0000259" key="3">
    <source>
        <dbReference type="PROSITE" id="PS50821"/>
    </source>
</evidence>
<dbReference type="EMBL" id="GBEZ01002712">
    <property type="protein sequence ID" value="JAC82365.1"/>
    <property type="molecule type" value="Transcribed_RNA"/>
</dbReference>
<dbReference type="InterPro" id="IPR036397">
    <property type="entry name" value="RNaseH_sf"/>
</dbReference>
<dbReference type="AlphaFoldDB" id="A0A061SHJ7"/>
<dbReference type="Pfam" id="PF02171">
    <property type="entry name" value="Piwi"/>
    <property type="match status" value="1"/>
</dbReference>
<dbReference type="PROSITE" id="PS50822">
    <property type="entry name" value="PIWI"/>
    <property type="match status" value="1"/>
</dbReference>
<dbReference type="InterPro" id="IPR032472">
    <property type="entry name" value="ArgoL2"/>
</dbReference>
<proteinExistence type="inferred from homology"/>
<dbReference type="InterPro" id="IPR032474">
    <property type="entry name" value="Argonaute_N"/>
</dbReference>
<organism evidence="5">
    <name type="scientific">Tetraselmis sp. GSL018</name>
    <dbReference type="NCBI Taxonomy" id="582737"/>
    <lineage>
        <taxon>Eukaryota</taxon>
        <taxon>Viridiplantae</taxon>
        <taxon>Chlorophyta</taxon>
        <taxon>core chlorophytes</taxon>
        <taxon>Chlorodendrophyceae</taxon>
        <taxon>Chlorodendrales</taxon>
        <taxon>Chlorodendraceae</taxon>
        <taxon>Tetraselmis</taxon>
    </lineage>
</organism>
<protein>
    <submittedName>
        <fullName evidence="5">Aubergine</fullName>
    </submittedName>
</protein>
<accession>A0A061SHJ7</accession>
<dbReference type="SUPFAM" id="SSF53098">
    <property type="entry name" value="Ribonuclease H-like"/>
    <property type="match status" value="1"/>
</dbReference>
<dbReference type="Pfam" id="PF16486">
    <property type="entry name" value="ArgoN"/>
    <property type="match status" value="1"/>
</dbReference>
<dbReference type="InterPro" id="IPR003165">
    <property type="entry name" value="Piwi"/>
</dbReference>
<feature type="domain" description="PAZ" evidence="3">
    <location>
        <begin position="249"/>
        <end position="348"/>
    </location>
</feature>
<dbReference type="PANTHER" id="PTHR22891">
    <property type="entry name" value="EUKARYOTIC TRANSLATION INITIATION FACTOR 2C"/>
    <property type="match status" value="1"/>
</dbReference>
<feature type="domain" description="Piwi" evidence="4">
    <location>
        <begin position="542"/>
        <end position="856"/>
    </location>
</feature>
<dbReference type="InterPro" id="IPR012337">
    <property type="entry name" value="RNaseH-like_sf"/>
</dbReference>
<dbReference type="Pfam" id="PF16488">
    <property type="entry name" value="ArgoL2"/>
    <property type="match status" value="1"/>
</dbReference>
<dbReference type="SUPFAM" id="SSF101690">
    <property type="entry name" value="PAZ domain"/>
    <property type="match status" value="1"/>
</dbReference>
<dbReference type="InterPro" id="IPR045246">
    <property type="entry name" value="Piwi_ago-like"/>
</dbReference>
<keyword evidence="2" id="KW-0943">RNA-mediated gene silencing</keyword>
<dbReference type="CDD" id="cd04657">
    <property type="entry name" value="Piwi_ago-like"/>
    <property type="match status" value="1"/>
</dbReference>
<evidence type="ECO:0000259" key="4">
    <source>
        <dbReference type="PROSITE" id="PS50822"/>
    </source>
</evidence>
<reference evidence="5" key="1">
    <citation type="submission" date="2014-05" db="EMBL/GenBank/DDBJ databases">
        <title>The transcriptome of the halophilic microalga Tetraselmis sp. GSL018 isolated from the Great Salt Lake, Utah.</title>
        <authorList>
            <person name="Jinkerson R.E."/>
            <person name="D'Adamo S."/>
            <person name="Posewitz M.C."/>
        </authorList>
    </citation>
    <scope>NUCLEOTIDE SEQUENCE</scope>
    <source>
        <strain evidence="5">GSL018</strain>
    </source>
</reference>
<dbReference type="SMART" id="SM00949">
    <property type="entry name" value="PAZ"/>
    <property type="match status" value="1"/>
</dbReference>
<dbReference type="SMART" id="SM00950">
    <property type="entry name" value="Piwi"/>
    <property type="match status" value="1"/>
</dbReference>
<dbReference type="PROSITE" id="PS50821">
    <property type="entry name" value="PAZ"/>
    <property type="match status" value="1"/>
</dbReference>
<comment type="similarity">
    <text evidence="1">Belongs to the argonaute family. Ago subfamily.</text>
</comment>
<dbReference type="CDD" id="cd02846">
    <property type="entry name" value="PAZ_argonaute_like"/>
    <property type="match status" value="1"/>
</dbReference>
<sequence length="888" mass="98656">MARPRGRGHGREGRRMQLVTNHFQVTAWGPAAVHYYVDIEREEVAEGEGDEGGQARTRDSKPLTAEQCREIFAKLSDNGDTRIPVGAAYDGRKSLFCPGRLAGDLAERLKECFVVVATGRRSMRFRVSVREVAVVDLSALYEALRAERPPPQEALQALDICLRHRAGMIPQVQKVGRSLFLPQAPHVKDLRDDRSPSSAVDICQGYQQALQLREGGLSVSMDLSFSTFIAPVGAVEFMAAKAGVNDGRALTEALHQNPRLRSTLLKEIKGVKFETTHLQSKQFFKARDLTEPASGFMFDHQGESISVEEYFRRKYPASRLKFPDLPCLNGGTPRKPRCFPPEVCRIVPGQRTVRTLKDAQRNLLPKFCTAPPSKSKELIKFSMEQMAALHEDPTPRAFGMRIDTEMMRVEGRVLDPPTLQYCHNEEEREPVIVPITPQNGSWNLRPVRDNESGQELIPGFSEPGKISSWGVVFVCKGPRDRVNDRGVQLYVREQVRMLKACGVAVPVELPRIEIHRGDSSVEAAMQRAAAEAEQAYGAACQLLLVVLPDKGASLYQEVKLAGDHSLGIPTQCVVAGNLNLDELPHKNRGRVVNEQYAANVALKINAKLGGGNWAIQGLPCMDEPCIIFGADISHPAAGRGNREPSIAALVASMDPFASRYTGRISKQAHRVESFQSLRDAVKDLTWQWCYENQMIPVRAIFYRDGVSSGEFAPILTDEWMAIKQAFKEVSQHMPEPVNPSLTYIIVQKRHGTRFFPADDRDGDRNGNVLSGTVVDRGVTLSYGFDFFLTSHTALQGTSRPAHYHVLLDESEFSADQIEALTFNLCFLYCRATKAVGLVTPVYYAHLAAFRGRALLNINDSSSEASLASNTEATFHGVHENLERCMFWA</sequence>
<evidence type="ECO:0000313" key="5">
    <source>
        <dbReference type="EMBL" id="JAC82365.1"/>
    </source>
</evidence>
<dbReference type="Pfam" id="PF02170">
    <property type="entry name" value="PAZ"/>
    <property type="match status" value="1"/>
</dbReference>
<gene>
    <name evidence="5" type="primary">PIWI</name>
    <name evidence="5" type="ORF">TSPGSL018_5879</name>
</gene>
<evidence type="ECO:0000256" key="1">
    <source>
        <dbReference type="ARBA" id="ARBA00008201"/>
    </source>
</evidence>
<name>A0A061SHJ7_9CHLO</name>
<dbReference type="Gene3D" id="3.30.420.10">
    <property type="entry name" value="Ribonuclease H-like superfamily/Ribonuclease H"/>
    <property type="match status" value="1"/>
</dbReference>
<dbReference type="Gene3D" id="3.40.50.2300">
    <property type="match status" value="1"/>
</dbReference>
<evidence type="ECO:0000256" key="2">
    <source>
        <dbReference type="ARBA" id="ARBA00023158"/>
    </source>
</evidence>
<dbReference type="GO" id="GO:0031047">
    <property type="term" value="P:regulatory ncRNA-mediated gene silencing"/>
    <property type="evidence" value="ECO:0007669"/>
    <property type="project" value="UniProtKB-KW"/>
</dbReference>
<dbReference type="GO" id="GO:0003723">
    <property type="term" value="F:RNA binding"/>
    <property type="evidence" value="ECO:0007669"/>
    <property type="project" value="InterPro"/>
</dbReference>
<dbReference type="Gene3D" id="2.170.260.10">
    <property type="entry name" value="paz domain"/>
    <property type="match status" value="1"/>
</dbReference>